<protein>
    <recommendedName>
        <fullName evidence="4">Secreted protein</fullName>
    </recommendedName>
</protein>
<accession>A0A8T2AER3</accession>
<gene>
    <name evidence="2" type="ORF">ISN44_As09g006100</name>
</gene>
<keyword evidence="1" id="KW-0732">Signal</keyword>
<evidence type="ECO:0000313" key="3">
    <source>
        <dbReference type="Proteomes" id="UP000694251"/>
    </source>
</evidence>
<dbReference type="Proteomes" id="UP000694251">
    <property type="component" value="Chromosome 9"/>
</dbReference>
<reference evidence="2 3" key="1">
    <citation type="submission" date="2020-12" db="EMBL/GenBank/DDBJ databases">
        <title>Concerted genomic and epigenomic changes stabilize Arabidopsis allopolyploids.</title>
        <authorList>
            <person name="Chen Z."/>
        </authorList>
    </citation>
    <scope>NUCLEOTIDE SEQUENCE [LARGE SCALE GENOMIC DNA]</scope>
    <source>
        <strain evidence="2">As9502</strain>
        <tissue evidence="2">Leaf</tissue>
    </source>
</reference>
<evidence type="ECO:0000256" key="1">
    <source>
        <dbReference type="SAM" id="SignalP"/>
    </source>
</evidence>
<dbReference type="AlphaFoldDB" id="A0A8T2AER3"/>
<dbReference type="EMBL" id="JAEFBJ010000009">
    <property type="protein sequence ID" value="KAG7572233.1"/>
    <property type="molecule type" value="Genomic_DNA"/>
</dbReference>
<evidence type="ECO:0000313" key="2">
    <source>
        <dbReference type="EMBL" id="KAG7572233.1"/>
    </source>
</evidence>
<feature type="chain" id="PRO_5035831903" description="Secreted protein" evidence="1">
    <location>
        <begin position="18"/>
        <end position="100"/>
    </location>
</feature>
<evidence type="ECO:0008006" key="4">
    <source>
        <dbReference type="Google" id="ProtNLM"/>
    </source>
</evidence>
<name>A0A8T2AER3_ARASU</name>
<sequence length="100" mass="11159">MKGKKCLCLSLSSSTLSLIFVSLRLHKGNRFLSNRNQSETNRRGLFTNFINSSKSPMAKSIQYVSAISSCVGCWKSQSKVYASTRLVLDDLLRVFFAGTK</sequence>
<keyword evidence="3" id="KW-1185">Reference proteome</keyword>
<feature type="signal peptide" evidence="1">
    <location>
        <begin position="1"/>
        <end position="17"/>
    </location>
</feature>
<comment type="caution">
    <text evidence="2">The sequence shown here is derived from an EMBL/GenBank/DDBJ whole genome shotgun (WGS) entry which is preliminary data.</text>
</comment>
<proteinExistence type="predicted"/>
<organism evidence="2 3">
    <name type="scientific">Arabidopsis suecica</name>
    <name type="common">Swedish thale-cress</name>
    <name type="synonym">Cardaminopsis suecica</name>
    <dbReference type="NCBI Taxonomy" id="45249"/>
    <lineage>
        <taxon>Eukaryota</taxon>
        <taxon>Viridiplantae</taxon>
        <taxon>Streptophyta</taxon>
        <taxon>Embryophyta</taxon>
        <taxon>Tracheophyta</taxon>
        <taxon>Spermatophyta</taxon>
        <taxon>Magnoliopsida</taxon>
        <taxon>eudicotyledons</taxon>
        <taxon>Gunneridae</taxon>
        <taxon>Pentapetalae</taxon>
        <taxon>rosids</taxon>
        <taxon>malvids</taxon>
        <taxon>Brassicales</taxon>
        <taxon>Brassicaceae</taxon>
        <taxon>Camelineae</taxon>
        <taxon>Arabidopsis</taxon>
    </lineage>
</organism>